<comment type="subcellular location">
    <subcellularLocation>
        <location evidence="2">Membrane</location>
        <topology evidence="2">Multi-pass membrane protein</topology>
    </subcellularLocation>
</comment>
<keyword evidence="3" id="KW-0813">Transport</keyword>
<dbReference type="PROSITE" id="PS50939">
    <property type="entry name" value="CYTOCHROME_B561"/>
    <property type="match status" value="1"/>
</dbReference>
<dbReference type="AlphaFoldDB" id="A0A0D1EAU8"/>
<evidence type="ECO:0000259" key="12">
    <source>
        <dbReference type="PROSITE" id="PS50939"/>
    </source>
</evidence>
<evidence type="ECO:0000256" key="9">
    <source>
        <dbReference type="ARBA" id="ARBA00023004"/>
    </source>
</evidence>
<evidence type="ECO:0000256" key="4">
    <source>
        <dbReference type="ARBA" id="ARBA00022617"/>
    </source>
</evidence>
<evidence type="ECO:0000256" key="11">
    <source>
        <dbReference type="SAM" id="Phobius"/>
    </source>
</evidence>
<feature type="transmembrane region" description="Helical" evidence="11">
    <location>
        <begin position="67"/>
        <end position="87"/>
    </location>
</feature>
<dbReference type="PANTHER" id="PTHR15422">
    <property type="entry name" value="OS05G0565100 PROTEIN"/>
    <property type="match status" value="1"/>
</dbReference>
<feature type="transmembrane region" description="Helical" evidence="11">
    <location>
        <begin position="27"/>
        <end position="46"/>
    </location>
</feature>
<dbReference type="InterPro" id="IPR006593">
    <property type="entry name" value="Cyt_b561/ferric_Rdtase_TM"/>
</dbReference>
<comment type="cofactor">
    <cofactor evidence="1">
        <name>heme b</name>
        <dbReference type="ChEBI" id="CHEBI:60344"/>
    </cofactor>
</comment>
<feature type="transmembrane region" description="Helical" evidence="11">
    <location>
        <begin position="99"/>
        <end position="121"/>
    </location>
</feature>
<accession>A0A0D1EAU8</accession>
<evidence type="ECO:0000256" key="5">
    <source>
        <dbReference type="ARBA" id="ARBA00022692"/>
    </source>
</evidence>
<evidence type="ECO:0000313" key="13">
    <source>
        <dbReference type="EMBL" id="KIT14839.1"/>
    </source>
</evidence>
<keyword evidence="5 11" id="KW-0812">Transmembrane</keyword>
<dbReference type="Gene3D" id="1.20.120.1770">
    <property type="match status" value="1"/>
</dbReference>
<evidence type="ECO:0000256" key="2">
    <source>
        <dbReference type="ARBA" id="ARBA00004141"/>
    </source>
</evidence>
<dbReference type="InterPro" id="IPR045150">
    <property type="entry name" value="CYB561D1/2"/>
</dbReference>
<keyword evidence="14" id="KW-1185">Reference proteome</keyword>
<evidence type="ECO:0000256" key="1">
    <source>
        <dbReference type="ARBA" id="ARBA00001970"/>
    </source>
</evidence>
<dbReference type="GO" id="GO:0020037">
    <property type="term" value="F:heme binding"/>
    <property type="evidence" value="ECO:0007669"/>
    <property type="project" value="TreeGrafter"/>
</dbReference>
<dbReference type="PATRIC" id="fig|935700.4.peg.3268"/>
<feature type="transmembrane region" description="Helical" evidence="11">
    <location>
        <begin position="155"/>
        <end position="174"/>
    </location>
</feature>
<feature type="transmembrane region" description="Helical" evidence="11">
    <location>
        <begin position="180"/>
        <end position="199"/>
    </location>
</feature>
<organism evidence="13 14">
    <name type="scientific">Jannaschia aquimarina</name>
    <dbReference type="NCBI Taxonomy" id="935700"/>
    <lineage>
        <taxon>Bacteria</taxon>
        <taxon>Pseudomonadati</taxon>
        <taxon>Pseudomonadota</taxon>
        <taxon>Alphaproteobacteria</taxon>
        <taxon>Rhodobacterales</taxon>
        <taxon>Roseobacteraceae</taxon>
        <taxon>Jannaschia</taxon>
    </lineage>
</organism>
<dbReference type="SMART" id="SM00665">
    <property type="entry name" value="B561"/>
    <property type="match status" value="1"/>
</dbReference>
<keyword evidence="8 11" id="KW-1133">Transmembrane helix</keyword>
<dbReference type="Proteomes" id="UP000032232">
    <property type="component" value="Unassembled WGS sequence"/>
</dbReference>
<sequence>MIDWLLAPIDLTRPHDVGALHAWHGRLMVLAWGVLVPLGVIIARFFKVLPRQRFPEVVENLFWWRTHLAAQGGALVLMAVGLVLVLWTGPGVSATAGAWVHHWLGWAILALGAAQGMSGLLRGTKGGPTDPRGSLRGDHYDMTRRRLVFERVHKTLGYAALALSLAAVMTGLWQANAPRWMWMSLSFWWGGLAAAFVIFQRRGMVVDTYVALWGPDPSHPGNARRVSRNRDG</sequence>
<keyword evidence="10 11" id="KW-0472">Membrane</keyword>
<feature type="domain" description="Cytochrome b561" evidence="12">
    <location>
        <begin position="1"/>
        <end position="209"/>
    </location>
</feature>
<name>A0A0D1EAU8_9RHOB</name>
<dbReference type="GO" id="GO:0016020">
    <property type="term" value="C:membrane"/>
    <property type="evidence" value="ECO:0007669"/>
    <property type="project" value="UniProtKB-SubCell"/>
</dbReference>
<evidence type="ECO:0000256" key="8">
    <source>
        <dbReference type="ARBA" id="ARBA00022989"/>
    </source>
</evidence>
<keyword evidence="6" id="KW-0479">Metal-binding</keyword>
<dbReference type="RefSeq" id="WP_043920206.1">
    <property type="nucleotide sequence ID" value="NZ_FZPF01000001.1"/>
</dbReference>
<dbReference type="CDD" id="cd08760">
    <property type="entry name" value="Cyt_b561_FRRS1_like"/>
    <property type="match status" value="1"/>
</dbReference>
<proteinExistence type="predicted"/>
<evidence type="ECO:0000313" key="14">
    <source>
        <dbReference type="Proteomes" id="UP000032232"/>
    </source>
</evidence>
<keyword evidence="4" id="KW-0349">Heme</keyword>
<reference evidence="13 14" key="1">
    <citation type="submission" date="2015-02" db="EMBL/GenBank/DDBJ databases">
        <title>Genome Sequence of Jannaschia aquimarina DSM28248, a member of the Roseobacter clade.</title>
        <authorList>
            <person name="Voget S."/>
            <person name="Daniel R."/>
        </authorList>
    </citation>
    <scope>NUCLEOTIDE SEQUENCE [LARGE SCALE GENOMIC DNA]</scope>
    <source>
        <strain evidence="13 14">GSW-M26</strain>
    </source>
</reference>
<keyword evidence="7" id="KW-0249">Electron transport</keyword>
<dbReference type="EMBL" id="JYFE01000060">
    <property type="protein sequence ID" value="KIT14839.1"/>
    <property type="molecule type" value="Genomic_DNA"/>
</dbReference>
<gene>
    <name evidence="13" type="ORF">jaqu_31640</name>
</gene>
<dbReference type="STRING" id="935700.jaqu_31640"/>
<evidence type="ECO:0000256" key="7">
    <source>
        <dbReference type="ARBA" id="ARBA00022982"/>
    </source>
</evidence>
<evidence type="ECO:0000256" key="6">
    <source>
        <dbReference type="ARBA" id="ARBA00022723"/>
    </source>
</evidence>
<keyword evidence="9" id="KW-0408">Iron</keyword>
<dbReference type="PANTHER" id="PTHR15422:SF24">
    <property type="entry name" value="DOMON RELATED DOMAIN-CONTAINING PROTEIN"/>
    <property type="match status" value="1"/>
</dbReference>
<evidence type="ECO:0000256" key="10">
    <source>
        <dbReference type="ARBA" id="ARBA00023136"/>
    </source>
</evidence>
<dbReference type="GO" id="GO:0046872">
    <property type="term" value="F:metal ion binding"/>
    <property type="evidence" value="ECO:0007669"/>
    <property type="project" value="UniProtKB-KW"/>
</dbReference>
<evidence type="ECO:0000256" key="3">
    <source>
        <dbReference type="ARBA" id="ARBA00022448"/>
    </source>
</evidence>
<dbReference type="GO" id="GO:0140575">
    <property type="term" value="F:transmembrane monodehydroascorbate reductase activity"/>
    <property type="evidence" value="ECO:0007669"/>
    <property type="project" value="InterPro"/>
</dbReference>
<comment type="caution">
    <text evidence="13">The sequence shown here is derived from an EMBL/GenBank/DDBJ whole genome shotgun (WGS) entry which is preliminary data.</text>
</comment>
<protein>
    <recommendedName>
        <fullName evidence="12">Cytochrome b561 domain-containing protein</fullName>
    </recommendedName>
</protein>